<keyword evidence="2" id="KW-0408">Iron</keyword>
<dbReference type="PROSITE" id="PS51471">
    <property type="entry name" value="FE2OG_OXY"/>
    <property type="match status" value="1"/>
</dbReference>
<dbReference type="PANTHER" id="PTHR24014">
    <property type="entry name" value="2-OXOGLUTARATE AND IRON-DEPENDENT OXYGENASE DOMAIN-CONTAINING PROTEIN 2"/>
    <property type="match status" value="1"/>
</dbReference>
<feature type="domain" description="Fe2OG dioxygenase" evidence="3">
    <location>
        <begin position="129"/>
        <end position="241"/>
    </location>
</feature>
<name>A0A8S9YNH0_9TREM</name>
<proteinExistence type="inferred from homology"/>
<organism evidence="4 5">
    <name type="scientific">Paragonimus skrjabini miyazakii</name>
    <dbReference type="NCBI Taxonomy" id="59628"/>
    <lineage>
        <taxon>Eukaryota</taxon>
        <taxon>Metazoa</taxon>
        <taxon>Spiralia</taxon>
        <taxon>Lophotrochozoa</taxon>
        <taxon>Platyhelminthes</taxon>
        <taxon>Trematoda</taxon>
        <taxon>Digenea</taxon>
        <taxon>Plagiorchiida</taxon>
        <taxon>Troglotremata</taxon>
        <taxon>Troglotrematidae</taxon>
        <taxon>Paragonimus</taxon>
    </lineage>
</organism>
<dbReference type="GO" id="GO:0016491">
    <property type="term" value="F:oxidoreductase activity"/>
    <property type="evidence" value="ECO:0007669"/>
    <property type="project" value="UniProtKB-KW"/>
</dbReference>
<dbReference type="EMBL" id="JTDE01004833">
    <property type="protein sequence ID" value="KAF7252970.1"/>
    <property type="molecule type" value="Genomic_DNA"/>
</dbReference>
<dbReference type="PANTHER" id="PTHR24014:SF4">
    <property type="entry name" value="2-OXOGLUTARATE AND IRON-DEPENDENT OXYGENASE DOMAIN-CONTAINING PROTEIN 2"/>
    <property type="match status" value="1"/>
</dbReference>
<comment type="similarity">
    <text evidence="2">Belongs to the iron/ascorbate-dependent oxidoreductase family.</text>
</comment>
<keyword evidence="5" id="KW-1185">Reference proteome</keyword>
<dbReference type="InterPro" id="IPR005123">
    <property type="entry name" value="Oxoglu/Fe-dep_dioxygenase_dom"/>
</dbReference>
<reference evidence="4" key="1">
    <citation type="submission" date="2019-07" db="EMBL/GenBank/DDBJ databases">
        <title>Annotation for the trematode Paragonimus miyazaki's.</title>
        <authorList>
            <person name="Choi Y.-J."/>
        </authorList>
    </citation>
    <scope>NUCLEOTIDE SEQUENCE</scope>
    <source>
        <strain evidence="4">Japan</strain>
    </source>
</reference>
<accession>A0A8S9YNH0</accession>
<evidence type="ECO:0000313" key="4">
    <source>
        <dbReference type="EMBL" id="KAF7252970.1"/>
    </source>
</evidence>
<dbReference type="GO" id="GO:0031418">
    <property type="term" value="F:L-ascorbic acid binding"/>
    <property type="evidence" value="ECO:0007669"/>
    <property type="project" value="UniProtKB-KW"/>
</dbReference>
<keyword evidence="1" id="KW-0847">Vitamin C</keyword>
<dbReference type="OrthoDB" id="1736837at2759"/>
<dbReference type="SUPFAM" id="SSF51197">
    <property type="entry name" value="Clavaminate synthase-like"/>
    <property type="match status" value="1"/>
</dbReference>
<keyword evidence="2" id="KW-0479">Metal-binding</keyword>
<evidence type="ECO:0000313" key="5">
    <source>
        <dbReference type="Proteomes" id="UP000822476"/>
    </source>
</evidence>
<sequence>MEDFTDEFMRLRQLFELSGTSFSELPTVLEKVSGLDDVYRFRLLTRQCVERLNRLLDQIDEHGFLRSRPNTMNHAGLLLSEVPGSQSKVIDSEPVDCGGADIDLMTSLFDGGMRWILGGIFPDFHNRLDSYRVFTVEYSNHTSDTEKDYDLSAHYDNSEVTLNLCLRISPSVAGNGGELFFRHGAGLSSIEDTPGERLDSVLLDHRPGWVVIHRGSHVHGVLPFHSSQACSRRSLIMWLRSSWHRAKRCPRCFSTPQLIPTKVWHRGEFIDCNKLPLEALGDGGFVRVGFGDGFLMPRTTEFCCTI</sequence>
<dbReference type="GO" id="GO:0046872">
    <property type="term" value="F:metal ion binding"/>
    <property type="evidence" value="ECO:0007669"/>
    <property type="project" value="UniProtKB-KW"/>
</dbReference>
<evidence type="ECO:0000256" key="1">
    <source>
        <dbReference type="ARBA" id="ARBA00022896"/>
    </source>
</evidence>
<dbReference type="AlphaFoldDB" id="A0A8S9YNH0"/>
<evidence type="ECO:0000259" key="3">
    <source>
        <dbReference type="PROSITE" id="PS51471"/>
    </source>
</evidence>
<protein>
    <submittedName>
        <fullName evidence="4">2-oxoglutarate and iron-dependent oxygenase domain-containing protein 2</fullName>
    </submittedName>
</protein>
<evidence type="ECO:0000256" key="2">
    <source>
        <dbReference type="RuleBase" id="RU003682"/>
    </source>
</evidence>
<gene>
    <name evidence="4" type="ORF">EG68_08438</name>
</gene>
<keyword evidence="2" id="KW-0560">Oxidoreductase</keyword>
<dbReference type="Proteomes" id="UP000822476">
    <property type="component" value="Unassembled WGS sequence"/>
</dbReference>
<comment type="caution">
    <text evidence="4">The sequence shown here is derived from an EMBL/GenBank/DDBJ whole genome shotgun (WGS) entry which is preliminary data.</text>
</comment>